<sequence>MATITVADDLTVHVLSDDGAFEFFLPNYDPETMAAFPSAGEAYACGNKYAEEGRVWMPYKSSEEREQERNDNIIANNKPIRNAKLAECDWTQISDVNLTDDCKAEFAAYRQALRNADMLNPVWPDAPTEEWVA</sequence>
<dbReference type="EMBL" id="LR796491">
    <property type="protein sequence ID" value="CAB4147487.1"/>
    <property type="molecule type" value="Genomic_DNA"/>
</dbReference>
<dbReference type="Pfam" id="PF16778">
    <property type="entry name" value="Phage_tail_APC"/>
    <property type="match status" value="1"/>
</dbReference>
<evidence type="ECO:0000259" key="1">
    <source>
        <dbReference type="Pfam" id="PF16778"/>
    </source>
</evidence>
<feature type="domain" description="Phage tail assembly chaperone-like" evidence="1">
    <location>
        <begin position="81"/>
        <end position="116"/>
    </location>
</feature>
<dbReference type="Gene3D" id="6.10.140.1310">
    <property type="match status" value="1"/>
</dbReference>
<protein>
    <submittedName>
        <fullName evidence="2">Phage tail assembly chaperone protein</fullName>
    </submittedName>
</protein>
<gene>
    <name evidence="2" type="ORF">UFOVP506_30</name>
</gene>
<reference evidence="2" key="1">
    <citation type="submission" date="2020-04" db="EMBL/GenBank/DDBJ databases">
        <authorList>
            <person name="Chiriac C."/>
            <person name="Salcher M."/>
            <person name="Ghai R."/>
            <person name="Kavagutti S V."/>
        </authorList>
    </citation>
    <scope>NUCLEOTIDE SEQUENCE</scope>
</reference>
<evidence type="ECO:0000313" key="2">
    <source>
        <dbReference type="EMBL" id="CAB4147487.1"/>
    </source>
</evidence>
<dbReference type="InterPro" id="IPR031893">
    <property type="entry name" value="Phage_tail_APC"/>
</dbReference>
<accession>A0A6J5MPA5</accession>
<organism evidence="2">
    <name type="scientific">uncultured Caudovirales phage</name>
    <dbReference type="NCBI Taxonomy" id="2100421"/>
    <lineage>
        <taxon>Viruses</taxon>
        <taxon>Duplodnaviria</taxon>
        <taxon>Heunggongvirae</taxon>
        <taxon>Uroviricota</taxon>
        <taxon>Caudoviricetes</taxon>
        <taxon>Peduoviridae</taxon>
        <taxon>Maltschvirus</taxon>
        <taxon>Maltschvirus maltsch</taxon>
    </lineage>
</organism>
<name>A0A6J5MPA5_9CAUD</name>
<proteinExistence type="predicted"/>